<gene>
    <name evidence="1" type="ORF">H2198_004877</name>
</gene>
<reference evidence="1" key="1">
    <citation type="submission" date="2022-10" db="EMBL/GenBank/DDBJ databases">
        <title>Culturing micro-colonial fungi from biological soil crusts in the Mojave desert and describing Neophaeococcomyces mojavensis, and introducing the new genera and species Taxawa tesnikishii.</title>
        <authorList>
            <person name="Kurbessoian T."/>
            <person name="Stajich J.E."/>
        </authorList>
    </citation>
    <scope>NUCLEOTIDE SEQUENCE</scope>
    <source>
        <strain evidence="1">JES_112</strain>
    </source>
</reference>
<name>A0ACC3A7N3_9EURO</name>
<dbReference type="Proteomes" id="UP001172386">
    <property type="component" value="Unassembled WGS sequence"/>
</dbReference>
<protein>
    <submittedName>
        <fullName evidence="1">Uncharacterized protein</fullName>
    </submittedName>
</protein>
<evidence type="ECO:0000313" key="1">
    <source>
        <dbReference type="EMBL" id="KAJ9656528.1"/>
    </source>
</evidence>
<dbReference type="EMBL" id="JAPDRQ010000076">
    <property type="protein sequence ID" value="KAJ9656528.1"/>
    <property type="molecule type" value="Genomic_DNA"/>
</dbReference>
<evidence type="ECO:0000313" key="2">
    <source>
        <dbReference type="Proteomes" id="UP001172386"/>
    </source>
</evidence>
<organism evidence="1 2">
    <name type="scientific">Neophaeococcomyces mojaviensis</name>
    <dbReference type="NCBI Taxonomy" id="3383035"/>
    <lineage>
        <taxon>Eukaryota</taxon>
        <taxon>Fungi</taxon>
        <taxon>Dikarya</taxon>
        <taxon>Ascomycota</taxon>
        <taxon>Pezizomycotina</taxon>
        <taxon>Eurotiomycetes</taxon>
        <taxon>Chaetothyriomycetidae</taxon>
        <taxon>Chaetothyriales</taxon>
        <taxon>Chaetothyriales incertae sedis</taxon>
        <taxon>Neophaeococcomyces</taxon>
    </lineage>
</organism>
<accession>A0ACC3A7N3</accession>
<keyword evidence="2" id="KW-1185">Reference proteome</keyword>
<proteinExistence type="predicted"/>
<sequence length="1371" mass="153552">MASHWQSNTPTRSGPGAYMQTPAPNRLNQQPAPSFSSSVYPQNAQPQGQQNVVPIGQSQAPGSGQPARPIENLTSAERAGKAINNALDQVRNTTSMEQEYAGGISYNYDLSTSDIWAPFQRVKTYTIPDQIFEQANQGQMGLGMGLFAELHYAYCHIDNALYMWDYTMANPELVGYEDQPYVIQKVKLAKPRAGVFLESINHMVIVATTDSIMLFGLGKDPSNPIAGLSLFQTGMSASIKGVKVTDIACSEKTGRVFFVSDLDNDVRELKYQAQDSWFASKCSVVNHTSGAYAAFTGAFNAFSTAPKEFGKSLVIDDSRNTLYTLSSLSTIRGFYLHHDGSSLELRYTLTMDKLFTSISHELQSRITPKTIIVSISPLTSQETVAWALMATTLDGYRIYLKGTFTYWEPRTLMSLDHAHTRTPPVLGWEPSEAPPAAYNQPNAYLSKVESATRFAPGYFFCALSKHDQDKDGHLFISVPGSQADALYVRPQGGAPESAGRMSLKSTIYDFSAQVPYRGATKEPPGFGNELAVQFDEPVPEIAVLTNTGVHVLRRKRFVDGLAGMIRKGRSLEGFETEVQNLIRKYGRNEILADALAVACGQSVETTSDHAFRINDPEILEVARKIFIEHGGKPSIDQNANFAAPIDAVRPSPRFEAAARYVSRLVRSTWKERIAREKRSDKGYEILCTVTVEKLRAVQENLVSLQKFFNVNKSFIRGLSGPDDLTRQASKDDEIALQGEHRALHSLVKFVTDMIEALSFVMVLFEEKVAEIVPLLPEQSRSMFMNLTFEQLVSTKAGYEVAKDLVKAIVNRNIAKGSNVETIAEALRRKCGNFCSSDDVVIFKAQEQLKRAAEAKANAEYSRNLLNESLKLFEQVAHSLPQEYLQSAVRDYIELQFFAGAIQLALKVAHEHDKTNDALTWMTDGKPDSDPRKVKFEERNRSYDLIHAVLEAIDRTVATSPPFVDGRPSLSAIRRDEAYDVLARSRDEVFLTNLYSWYLAQGWYDRLLETQSPFIVTFLQRKSAEDLTHADLLWKYYGNSSQFHEAARVQLKLAQSSFPLTLDRRIEYLSRARANASAFTTANSTINRKTKQKLLAEINSLIELANIQDEILARLRDDKRVAQDKRMHVLAELDGPVLPVSELYNKYADPAGYYDICLYIYAVADFRDTTQVKATWQQFLEAVHTSSIQDSEARAADSNLPDATPYEIVAERFREVGARLKNSEAVFPVPTLIEMLEMYNVNLGRDIGVITEDVLPGAHISHWIPDIFLELEIPYELIYDTLETAFFTSNAQGQGNQLQRQIVLSDLLYCVEKWLHASYARAGGMLFGGDNGQQRIEELLVYLTGQENERSLGKENWRWVRTLRGQVSDLVA</sequence>
<comment type="caution">
    <text evidence="1">The sequence shown here is derived from an EMBL/GenBank/DDBJ whole genome shotgun (WGS) entry which is preliminary data.</text>
</comment>